<dbReference type="STRING" id="1035188.HMPREF9952_0322"/>
<dbReference type="AlphaFoldDB" id="F9QA30"/>
<proteinExistence type="predicted"/>
<dbReference type="Proteomes" id="UP000006235">
    <property type="component" value="Unassembled WGS sequence"/>
</dbReference>
<evidence type="ECO:0000313" key="2">
    <source>
        <dbReference type="Proteomes" id="UP000006235"/>
    </source>
</evidence>
<name>F9QA30_9PAST</name>
<protein>
    <submittedName>
        <fullName evidence="1">Uncharacterized protein</fullName>
    </submittedName>
</protein>
<organism evidence="1 2">
    <name type="scientific">Haemophilus pittmaniae HK 85</name>
    <dbReference type="NCBI Taxonomy" id="1035188"/>
    <lineage>
        <taxon>Bacteria</taxon>
        <taxon>Pseudomonadati</taxon>
        <taxon>Pseudomonadota</taxon>
        <taxon>Gammaproteobacteria</taxon>
        <taxon>Pasteurellales</taxon>
        <taxon>Pasteurellaceae</taxon>
        <taxon>Haemophilus</taxon>
    </lineage>
</organism>
<reference evidence="1 2" key="1">
    <citation type="submission" date="2011-07" db="EMBL/GenBank/DDBJ databases">
        <authorList>
            <person name="Harkins D.M."/>
            <person name="Madupu R."/>
            <person name="Durkin A.S."/>
            <person name="Torralba M."/>
            <person name="Methe B."/>
            <person name="Sutton G.G."/>
            <person name="Nelson K.E."/>
        </authorList>
    </citation>
    <scope>NUCLEOTIDE SEQUENCE [LARGE SCALE GENOMIC DNA]</scope>
    <source>
        <strain evidence="1 2">HK 85</strain>
    </source>
</reference>
<comment type="caution">
    <text evidence="1">The sequence shown here is derived from an EMBL/GenBank/DDBJ whole genome shotgun (WGS) entry which is preliminary data.</text>
</comment>
<sequence>MALIFVVISLAYTIWSYYKMFGRIDESFIEEHKHTAY</sequence>
<evidence type="ECO:0000313" key="1">
    <source>
        <dbReference type="EMBL" id="EGV05499.1"/>
    </source>
</evidence>
<gene>
    <name evidence="1" type="ORF">HMPREF9952_0322</name>
</gene>
<accession>F9QA30</accession>
<dbReference type="EMBL" id="AFUV01000015">
    <property type="protein sequence ID" value="EGV05499.1"/>
    <property type="molecule type" value="Genomic_DNA"/>
</dbReference>